<comment type="caution">
    <text evidence="1">The sequence shown here is derived from an EMBL/GenBank/DDBJ whole genome shotgun (WGS) entry which is preliminary data.</text>
</comment>
<accession>A0ACC2X5F6</accession>
<gene>
    <name evidence="1" type="ORF">QFC20_000258</name>
</gene>
<protein>
    <submittedName>
        <fullName evidence="1">Uncharacterized protein</fullName>
    </submittedName>
</protein>
<proteinExistence type="predicted"/>
<dbReference type="Proteomes" id="UP001230649">
    <property type="component" value="Unassembled WGS sequence"/>
</dbReference>
<evidence type="ECO:0000313" key="1">
    <source>
        <dbReference type="EMBL" id="KAJ9117977.1"/>
    </source>
</evidence>
<evidence type="ECO:0000313" key="2">
    <source>
        <dbReference type="Proteomes" id="UP001230649"/>
    </source>
</evidence>
<name>A0ACC2X5F6_9TREE</name>
<keyword evidence="2" id="KW-1185">Reference proteome</keyword>
<organism evidence="1 2">
    <name type="scientific">Naganishia adeliensis</name>
    <dbReference type="NCBI Taxonomy" id="92952"/>
    <lineage>
        <taxon>Eukaryota</taxon>
        <taxon>Fungi</taxon>
        <taxon>Dikarya</taxon>
        <taxon>Basidiomycota</taxon>
        <taxon>Agaricomycotina</taxon>
        <taxon>Tremellomycetes</taxon>
        <taxon>Filobasidiales</taxon>
        <taxon>Filobasidiaceae</taxon>
        <taxon>Naganishia</taxon>
    </lineage>
</organism>
<sequence length="355" mass="38890">MSGFQDAPFTKGCMLITGTTSLVVALADLKPYVHLQFVPHMSKYHQYWRLLVHPFAYTNSVELLMALLTFYHLGVHAERIVFLGSIGLNSLPAGSFGVLGAINKFLTYWYPLFVLLHQFPTSLNTMLPGIIFSITYTSHKRTRLTSFRLPSTLSSILQRLLAPLVDPSASAPPRRADRVLPGEISESAAQAQSRLQTLTRQVQAQREVQDEVRRSIERGAVERRRNVGRALEALQERLAVQTTTAPTTQTGGVGPQEGTAEPVTVPRRSRFGLGGWVERAGEAVGLRTESPAVVGGGTEETPLEPVQPPRAPTQQEIDAIVGMFPNLSRDAVVRALQTSNYNTALAVEVLLAESP</sequence>
<reference evidence="1" key="1">
    <citation type="submission" date="2023-04" db="EMBL/GenBank/DDBJ databases">
        <title>Draft Genome sequencing of Naganishia species isolated from polar environments using Oxford Nanopore Technology.</title>
        <authorList>
            <person name="Leo P."/>
            <person name="Venkateswaran K."/>
        </authorList>
    </citation>
    <scope>NUCLEOTIDE SEQUENCE</scope>
    <source>
        <strain evidence="1">MNA-CCFEE 5262</strain>
    </source>
</reference>
<dbReference type="EMBL" id="JASBWS010000001">
    <property type="protein sequence ID" value="KAJ9117977.1"/>
    <property type="molecule type" value="Genomic_DNA"/>
</dbReference>